<keyword evidence="3" id="KW-1185">Reference proteome</keyword>
<sequence length="283" mass="31609">MSCSLPTMLVSVPLESPPCGFKICIPLGDEAGSERRIFQLDIQSLEKCVCQETGEQNGQWTITNGSYEVDSASPASSPTDKSVTPDSPDSPRYTLEDLELLIPGCTANEAEEIDTEVLQDRAHALEILDGKVNPPPNRDYEGNYAEAFRGFADEEEQAKKIQESREKIIYAPFFNDGPKGWKLLHDIISSGRVPTEGSVKFPAYCPGQRAFLFWRSNVVGVMVIIGQRNLDACNRLELFELMEKVEKRGWIDAIYVTNQDEHIPCHIPQNGEIEVLKWGSVDE</sequence>
<evidence type="ECO:0000313" key="3">
    <source>
        <dbReference type="Proteomes" id="UP000782241"/>
    </source>
</evidence>
<name>A0A9P7HEY7_9HYPO</name>
<evidence type="ECO:0000313" key="2">
    <source>
        <dbReference type="EMBL" id="KAG5663727.1"/>
    </source>
</evidence>
<accession>A0A9P7HEY7</accession>
<reference evidence="2" key="1">
    <citation type="submission" date="2021-04" db="EMBL/GenBank/DDBJ databases">
        <title>Draft genome of Fusarium avenaceum strain F156N33, isolated from an atmospheric sample in Virginia.</title>
        <authorList>
            <person name="Yang S."/>
            <person name="Vinatzer B.A."/>
            <person name="Coleman J."/>
        </authorList>
    </citation>
    <scope>NUCLEOTIDE SEQUENCE</scope>
    <source>
        <strain evidence="2">F156N33</strain>
    </source>
</reference>
<dbReference type="AlphaFoldDB" id="A0A9P7HEY7"/>
<comment type="caution">
    <text evidence="2">The sequence shown here is derived from an EMBL/GenBank/DDBJ whole genome shotgun (WGS) entry which is preliminary data.</text>
</comment>
<protein>
    <submittedName>
        <fullName evidence="2">Uncharacterized protein</fullName>
    </submittedName>
</protein>
<feature type="region of interest" description="Disordered" evidence="1">
    <location>
        <begin position="65"/>
        <end position="93"/>
    </location>
</feature>
<dbReference type="EMBL" id="JAGPUO010000003">
    <property type="protein sequence ID" value="KAG5663727.1"/>
    <property type="molecule type" value="Genomic_DNA"/>
</dbReference>
<organism evidence="2 3">
    <name type="scientific">Fusarium avenaceum</name>
    <dbReference type="NCBI Taxonomy" id="40199"/>
    <lineage>
        <taxon>Eukaryota</taxon>
        <taxon>Fungi</taxon>
        <taxon>Dikarya</taxon>
        <taxon>Ascomycota</taxon>
        <taxon>Pezizomycotina</taxon>
        <taxon>Sordariomycetes</taxon>
        <taxon>Hypocreomycetidae</taxon>
        <taxon>Hypocreales</taxon>
        <taxon>Nectriaceae</taxon>
        <taxon>Fusarium</taxon>
        <taxon>Fusarium tricinctum species complex</taxon>
    </lineage>
</organism>
<evidence type="ECO:0000256" key="1">
    <source>
        <dbReference type="SAM" id="MobiDB-lite"/>
    </source>
</evidence>
<proteinExistence type="predicted"/>
<feature type="compositionally biased region" description="Polar residues" evidence="1">
    <location>
        <begin position="73"/>
        <end position="87"/>
    </location>
</feature>
<gene>
    <name evidence="2" type="ORF">KAF25_006312</name>
</gene>
<dbReference type="Proteomes" id="UP000782241">
    <property type="component" value="Unassembled WGS sequence"/>
</dbReference>